<proteinExistence type="predicted"/>
<dbReference type="Proteomes" id="UP000627369">
    <property type="component" value="Unassembled WGS sequence"/>
</dbReference>
<name>A0A919FX51_9MICO</name>
<gene>
    <name evidence="1" type="ORF">GCM10017772_27080</name>
</gene>
<keyword evidence="2" id="KW-1185">Reference proteome</keyword>
<evidence type="ECO:0000313" key="2">
    <source>
        <dbReference type="Proteomes" id="UP000627369"/>
    </source>
</evidence>
<sequence length="137" mass="14970">MEVTRTRHVYRVLKSSWGIRIAITGTVSIVTPGVVRTSASGSAIALSFSGAASCLPSSYLHELGEGIAAVTSRAAEHAGDRPVAVDIEDVQFNETDFQVEGLPVAMCRWAEQAFGLPPRKIIETFDRDANRYRFEWA</sequence>
<reference evidence="1" key="1">
    <citation type="journal article" date="2014" name="Int. J. Syst. Evol. Microbiol.">
        <title>Complete genome sequence of Corynebacterium casei LMG S-19264T (=DSM 44701T), isolated from a smear-ripened cheese.</title>
        <authorList>
            <consortium name="US DOE Joint Genome Institute (JGI-PGF)"/>
            <person name="Walter F."/>
            <person name="Albersmeier A."/>
            <person name="Kalinowski J."/>
            <person name="Ruckert C."/>
        </authorList>
    </citation>
    <scope>NUCLEOTIDE SEQUENCE</scope>
    <source>
        <strain evidence="1">CGMCC 4.7398</strain>
    </source>
</reference>
<reference evidence="1" key="2">
    <citation type="submission" date="2020-09" db="EMBL/GenBank/DDBJ databases">
        <authorList>
            <person name="Sun Q."/>
            <person name="Zhou Y."/>
        </authorList>
    </citation>
    <scope>NUCLEOTIDE SEQUENCE</scope>
    <source>
        <strain evidence="1">CGMCC 4.7398</strain>
    </source>
</reference>
<organism evidence="1 2">
    <name type="scientific">Promicromonospora soli</name>
    <dbReference type="NCBI Taxonomy" id="2035533"/>
    <lineage>
        <taxon>Bacteria</taxon>
        <taxon>Bacillati</taxon>
        <taxon>Actinomycetota</taxon>
        <taxon>Actinomycetes</taxon>
        <taxon>Micrococcales</taxon>
        <taxon>Promicromonosporaceae</taxon>
        <taxon>Promicromonospora</taxon>
    </lineage>
</organism>
<accession>A0A919FX51</accession>
<dbReference type="AlphaFoldDB" id="A0A919FX51"/>
<evidence type="ECO:0000313" key="1">
    <source>
        <dbReference type="EMBL" id="GHH74132.1"/>
    </source>
</evidence>
<protein>
    <submittedName>
        <fullName evidence="1">Uncharacterized protein</fullName>
    </submittedName>
</protein>
<dbReference type="EMBL" id="BNAS01000004">
    <property type="protein sequence ID" value="GHH74132.1"/>
    <property type="molecule type" value="Genomic_DNA"/>
</dbReference>
<comment type="caution">
    <text evidence="1">The sequence shown here is derived from an EMBL/GenBank/DDBJ whole genome shotgun (WGS) entry which is preliminary data.</text>
</comment>